<keyword evidence="3" id="KW-1185">Reference proteome</keyword>
<name>A0ABP7M1R6_9GAMM</name>
<keyword evidence="2" id="KW-0378">Hydrolase</keyword>
<dbReference type="GO" id="GO:0016787">
    <property type="term" value="F:hydrolase activity"/>
    <property type="evidence" value="ECO:0007669"/>
    <property type="project" value="UniProtKB-KW"/>
</dbReference>
<dbReference type="Proteomes" id="UP001501565">
    <property type="component" value="Unassembled WGS sequence"/>
</dbReference>
<dbReference type="EMBL" id="BAABBN010000004">
    <property type="protein sequence ID" value="GAA3911406.1"/>
    <property type="molecule type" value="Genomic_DNA"/>
</dbReference>
<organism evidence="2 3">
    <name type="scientific">Litoribacillus peritrichatus</name>
    <dbReference type="NCBI Taxonomy" id="718191"/>
    <lineage>
        <taxon>Bacteria</taxon>
        <taxon>Pseudomonadati</taxon>
        <taxon>Pseudomonadota</taxon>
        <taxon>Gammaproteobacteria</taxon>
        <taxon>Oceanospirillales</taxon>
        <taxon>Oceanospirillaceae</taxon>
        <taxon>Litoribacillus</taxon>
    </lineage>
</organism>
<reference evidence="3" key="1">
    <citation type="journal article" date="2019" name="Int. J. Syst. Evol. Microbiol.">
        <title>The Global Catalogue of Microorganisms (GCM) 10K type strain sequencing project: providing services to taxonomists for standard genome sequencing and annotation.</title>
        <authorList>
            <consortium name="The Broad Institute Genomics Platform"/>
            <consortium name="The Broad Institute Genome Sequencing Center for Infectious Disease"/>
            <person name="Wu L."/>
            <person name="Ma J."/>
        </authorList>
    </citation>
    <scope>NUCLEOTIDE SEQUENCE [LARGE SCALE GENOMIC DNA]</scope>
    <source>
        <strain evidence="3">JCM 17551</strain>
    </source>
</reference>
<dbReference type="PANTHER" id="PTHR43798:SF5">
    <property type="entry name" value="MONOACYLGLYCEROL LIPASE ABHD6"/>
    <property type="match status" value="1"/>
</dbReference>
<dbReference type="InterPro" id="IPR000073">
    <property type="entry name" value="AB_hydrolase_1"/>
</dbReference>
<proteinExistence type="predicted"/>
<protein>
    <submittedName>
        <fullName evidence="2">Alpha/beta fold hydrolase</fullName>
    </submittedName>
</protein>
<dbReference type="InterPro" id="IPR050266">
    <property type="entry name" value="AB_hydrolase_sf"/>
</dbReference>
<evidence type="ECO:0000313" key="2">
    <source>
        <dbReference type="EMBL" id="GAA3911406.1"/>
    </source>
</evidence>
<evidence type="ECO:0000259" key="1">
    <source>
        <dbReference type="Pfam" id="PF00561"/>
    </source>
</evidence>
<dbReference type="PANTHER" id="PTHR43798">
    <property type="entry name" value="MONOACYLGLYCEROL LIPASE"/>
    <property type="match status" value="1"/>
</dbReference>
<accession>A0ABP7M1R6</accession>
<sequence length="312" mass="34939">MKKLLVVLSVVLLVLVGAYGLGSKYKYELYDMAMAMEQNKAKLTPGVAMVGDLRFAYLEGPKVEGQPSLVLIHGFAANKENWMRFAANLTDQYHVIAVDLLGHGESTQDPKLSYDIDDQVLYLSRFLDAKKISNVHLAGNSMGGAVSSLFAATYPERVLTVSLVNPAGVFDHRSVLEDYLERGENPLVVKKPSDIYTLMDFAMVDVPFVPWPITEVVAERSMAKKALNDQIFEQIKGDHKYNFKQALTRIKAPTLVMWGKEDKVINYKNADLFNELVPNSTKLIYQDIGHAPMIEIPMRSAEDISKFIMENS</sequence>
<dbReference type="Gene3D" id="3.40.50.1820">
    <property type="entry name" value="alpha/beta hydrolase"/>
    <property type="match status" value="1"/>
</dbReference>
<gene>
    <name evidence="2" type="ORF">GCM10022277_02440</name>
</gene>
<dbReference type="PRINTS" id="PR00111">
    <property type="entry name" value="ABHYDROLASE"/>
</dbReference>
<comment type="caution">
    <text evidence="2">The sequence shown here is derived from an EMBL/GenBank/DDBJ whole genome shotgun (WGS) entry which is preliminary data.</text>
</comment>
<dbReference type="SUPFAM" id="SSF53474">
    <property type="entry name" value="alpha/beta-Hydrolases"/>
    <property type="match status" value="1"/>
</dbReference>
<evidence type="ECO:0000313" key="3">
    <source>
        <dbReference type="Proteomes" id="UP001501565"/>
    </source>
</evidence>
<dbReference type="InterPro" id="IPR029058">
    <property type="entry name" value="AB_hydrolase_fold"/>
</dbReference>
<dbReference type="RefSeq" id="WP_344794638.1">
    <property type="nucleotide sequence ID" value="NZ_BAABBN010000004.1"/>
</dbReference>
<dbReference type="Pfam" id="PF00561">
    <property type="entry name" value="Abhydrolase_1"/>
    <property type="match status" value="1"/>
</dbReference>
<feature type="domain" description="AB hydrolase-1" evidence="1">
    <location>
        <begin position="67"/>
        <end position="295"/>
    </location>
</feature>